<gene>
    <name evidence="1" type="ORF">J437_LFUL019241</name>
</gene>
<comment type="caution">
    <text evidence="1">The sequence shown here is derived from an EMBL/GenBank/DDBJ whole genome shotgun (WGS) entry which is preliminary data.</text>
</comment>
<dbReference type="AlphaFoldDB" id="A0A8K0PB25"/>
<evidence type="ECO:0008006" key="3">
    <source>
        <dbReference type="Google" id="ProtNLM"/>
    </source>
</evidence>
<dbReference type="OrthoDB" id="7614773at2759"/>
<evidence type="ECO:0000313" key="1">
    <source>
        <dbReference type="EMBL" id="KAG8239752.1"/>
    </source>
</evidence>
<proteinExistence type="predicted"/>
<dbReference type="EMBL" id="KZ309909">
    <property type="protein sequence ID" value="KAG8239752.1"/>
    <property type="molecule type" value="Genomic_DNA"/>
</dbReference>
<dbReference type="Proteomes" id="UP000792457">
    <property type="component" value="Unassembled WGS sequence"/>
</dbReference>
<reference evidence="1" key="2">
    <citation type="submission" date="2017-10" db="EMBL/GenBank/DDBJ databases">
        <title>Ladona fulva Genome sequencing and assembly.</title>
        <authorList>
            <person name="Murali S."/>
            <person name="Richards S."/>
            <person name="Bandaranaike D."/>
            <person name="Bellair M."/>
            <person name="Blankenburg K."/>
            <person name="Chao H."/>
            <person name="Dinh H."/>
            <person name="Doddapaneni H."/>
            <person name="Dugan-Rocha S."/>
            <person name="Elkadiri S."/>
            <person name="Gnanaolivu R."/>
            <person name="Hernandez B."/>
            <person name="Skinner E."/>
            <person name="Javaid M."/>
            <person name="Lee S."/>
            <person name="Li M."/>
            <person name="Ming W."/>
            <person name="Munidasa M."/>
            <person name="Muniz J."/>
            <person name="Nguyen L."/>
            <person name="Hughes D."/>
            <person name="Osuji N."/>
            <person name="Pu L.-L."/>
            <person name="Puazo M."/>
            <person name="Qu C."/>
            <person name="Quiroz J."/>
            <person name="Raj R."/>
            <person name="Weissenberger G."/>
            <person name="Xin Y."/>
            <person name="Zou X."/>
            <person name="Han Y."/>
            <person name="Worley K."/>
            <person name="Muzny D."/>
            <person name="Gibbs R."/>
        </authorList>
    </citation>
    <scope>NUCLEOTIDE SEQUENCE</scope>
    <source>
        <strain evidence="1">Sampled in the wild</strain>
    </source>
</reference>
<organism evidence="1 2">
    <name type="scientific">Ladona fulva</name>
    <name type="common">Scarce chaser dragonfly</name>
    <name type="synonym">Libellula fulva</name>
    <dbReference type="NCBI Taxonomy" id="123851"/>
    <lineage>
        <taxon>Eukaryota</taxon>
        <taxon>Metazoa</taxon>
        <taxon>Ecdysozoa</taxon>
        <taxon>Arthropoda</taxon>
        <taxon>Hexapoda</taxon>
        <taxon>Insecta</taxon>
        <taxon>Pterygota</taxon>
        <taxon>Palaeoptera</taxon>
        <taxon>Odonata</taxon>
        <taxon>Epiprocta</taxon>
        <taxon>Anisoptera</taxon>
        <taxon>Libelluloidea</taxon>
        <taxon>Libellulidae</taxon>
        <taxon>Ladona</taxon>
    </lineage>
</organism>
<reference evidence="1" key="1">
    <citation type="submission" date="2013-04" db="EMBL/GenBank/DDBJ databases">
        <authorList>
            <person name="Qu J."/>
            <person name="Murali S.C."/>
            <person name="Bandaranaike D."/>
            <person name="Bellair M."/>
            <person name="Blankenburg K."/>
            <person name="Chao H."/>
            <person name="Dinh H."/>
            <person name="Doddapaneni H."/>
            <person name="Downs B."/>
            <person name="Dugan-Rocha S."/>
            <person name="Elkadiri S."/>
            <person name="Gnanaolivu R.D."/>
            <person name="Hernandez B."/>
            <person name="Javaid M."/>
            <person name="Jayaseelan J.C."/>
            <person name="Lee S."/>
            <person name="Li M."/>
            <person name="Ming W."/>
            <person name="Munidasa M."/>
            <person name="Muniz J."/>
            <person name="Nguyen L."/>
            <person name="Ongeri F."/>
            <person name="Osuji N."/>
            <person name="Pu L.-L."/>
            <person name="Puazo M."/>
            <person name="Qu C."/>
            <person name="Quiroz J."/>
            <person name="Raj R."/>
            <person name="Weissenberger G."/>
            <person name="Xin Y."/>
            <person name="Zou X."/>
            <person name="Han Y."/>
            <person name="Richards S."/>
            <person name="Worley K."/>
            <person name="Muzny D."/>
            <person name="Gibbs R."/>
        </authorList>
    </citation>
    <scope>NUCLEOTIDE SEQUENCE</scope>
    <source>
        <strain evidence="1">Sampled in the wild</strain>
    </source>
</reference>
<sequence>MCLVVRRISGGARVAGLHAGPRGIPAAEEEDRPGVAVVHRAGGAADNYWRKERRGAIPVLERTLKNAARGAYLLTLLRKPDQGKVLLASSSSPSSNHFVDGGRYTRFCDWRFVYRARLDVLPLNACRRWEQGGDRRCRRSGHGDETLPHVLNHCKVHSRAWQLRHDGILDRLATAIRGRLRDRRRFLGLILGSWSHPLLHSRSLLTGPAASRHPAKCAEAAAEVHSPLLRAERSAPPSLIGSRARPWRIRPPAASVAQFGTLALSRGV</sequence>
<accession>A0A8K0PB25</accession>
<protein>
    <recommendedName>
        <fullName evidence="3">Reverse transcriptase</fullName>
    </recommendedName>
</protein>
<name>A0A8K0PB25_LADFU</name>
<evidence type="ECO:0000313" key="2">
    <source>
        <dbReference type="Proteomes" id="UP000792457"/>
    </source>
</evidence>
<keyword evidence="2" id="KW-1185">Reference proteome</keyword>